<dbReference type="PANTHER" id="PTHR11431:SF47">
    <property type="entry name" value="FERRITIN LIGHT CHAIN"/>
    <property type="match status" value="1"/>
</dbReference>
<sequence length="143" mass="15595">MRGALGSSISCSWVPGGPDPTKVLLWEVTKALNVEPEEILIPVSHNLPSSCVSSASGLCPGLDTEDVKHMWASYTYLSLGFYSDRHDVAVAVKGVGRFFLKLANEKPEGVEHLLKMQNQCGGRALFQDVQKLPMRSGVKPWTP</sequence>
<dbReference type="EMBL" id="JACDTQ010004225">
    <property type="protein sequence ID" value="KAF5910326.1"/>
    <property type="molecule type" value="Genomic_DNA"/>
</dbReference>
<keyword evidence="6" id="KW-1185">Reference proteome</keyword>
<dbReference type="GO" id="GO:0006879">
    <property type="term" value="P:intracellular iron ion homeostasis"/>
    <property type="evidence" value="ECO:0007669"/>
    <property type="project" value="InterPro"/>
</dbReference>
<accession>A0A7J7E4I3</accession>
<dbReference type="SUPFAM" id="SSF47240">
    <property type="entry name" value="Ferritin-like"/>
    <property type="match status" value="1"/>
</dbReference>
<dbReference type="GO" id="GO:0006826">
    <property type="term" value="P:iron ion transport"/>
    <property type="evidence" value="ECO:0007669"/>
    <property type="project" value="InterPro"/>
</dbReference>
<gene>
    <name evidence="5" type="ORF">HPG69_014558</name>
</gene>
<comment type="caution">
    <text evidence="5">The sequence shown here is derived from an EMBL/GenBank/DDBJ whole genome shotgun (WGS) entry which is preliminary data.</text>
</comment>
<dbReference type="GO" id="GO:0044754">
    <property type="term" value="C:autolysosome"/>
    <property type="evidence" value="ECO:0007669"/>
    <property type="project" value="UniProtKB-SubCell"/>
</dbReference>
<dbReference type="InterPro" id="IPR009078">
    <property type="entry name" value="Ferritin-like_SF"/>
</dbReference>
<dbReference type="InterPro" id="IPR012347">
    <property type="entry name" value="Ferritin-like"/>
</dbReference>
<dbReference type="GO" id="GO:0008199">
    <property type="term" value="F:ferric iron binding"/>
    <property type="evidence" value="ECO:0007669"/>
    <property type="project" value="InterPro"/>
</dbReference>
<dbReference type="AlphaFoldDB" id="A0A7J7E4I3"/>
<evidence type="ECO:0000313" key="6">
    <source>
        <dbReference type="Proteomes" id="UP000551758"/>
    </source>
</evidence>
<evidence type="ECO:0000256" key="4">
    <source>
        <dbReference type="ARBA" id="ARBA00047045"/>
    </source>
</evidence>
<name>A0A7J7E4I3_DICBM</name>
<dbReference type="InterPro" id="IPR001519">
    <property type="entry name" value="Ferritin"/>
</dbReference>
<comment type="function">
    <text evidence="3">Stores iron in a soluble, non-toxic, readily available form. Important for iron homeostasis. Iron is taken up in the ferrous form and deposited as ferric hydroxides after oxidation. Also plays a role in delivery of iron to cells. Mediates iron uptake in capsule cells of the developing kidney. Delivery to lysosomes by the cargo receptor NCOA4 for autophagic degradation and release or iron.</text>
</comment>
<dbReference type="GO" id="GO:0008198">
    <property type="term" value="F:ferrous iron binding"/>
    <property type="evidence" value="ECO:0007669"/>
    <property type="project" value="TreeGrafter"/>
</dbReference>
<comment type="subcellular location">
    <subcellularLocation>
        <location evidence="2">Autolysosome</location>
    </subcellularLocation>
</comment>
<dbReference type="Proteomes" id="UP000551758">
    <property type="component" value="Unassembled WGS sequence"/>
</dbReference>
<evidence type="ECO:0000256" key="2">
    <source>
        <dbReference type="ARBA" id="ARBA00044942"/>
    </source>
</evidence>
<evidence type="ECO:0000256" key="1">
    <source>
        <dbReference type="ARBA" id="ARBA00040044"/>
    </source>
</evidence>
<reference evidence="5 6" key="1">
    <citation type="journal article" date="2020" name="Mol. Biol. Evol.">
        <title>Interspecific Gene Flow and the Evolution of Specialization in Black and White Rhinoceros.</title>
        <authorList>
            <person name="Moodley Y."/>
            <person name="Westbury M.V."/>
            <person name="Russo I.M."/>
            <person name="Gopalakrishnan S."/>
            <person name="Rakotoarivelo A."/>
            <person name="Olsen R.A."/>
            <person name="Prost S."/>
            <person name="Tunstall T."/>
            <person name="Ryder O.A."/>
            <person name="Dalen L."/>
            <person name="Bruford M.W."/>
        </authorList>
    </citation>
    <scope>NUCLEOTIDE SEQUENCE [LARGE SCALE GENOMIC DNA]</scope>
    <source>
        <strain evidence="5">SBR-YM</strain>
        <tissue evidence="5">Skin</tissue>
    </source>
</reference>
<evidence type="ECO:0000313" key="5">
    <source>
        <dbReference type="EMBL" id="KAF5910326.1"/>
    </source>
</evidence>
<evidence type="ECO:0000256" key="3">
    <source>
        <dbReference type="ARBA" id="ARBA00045578"/>
    </source>
</evidence>
<comment type="subunit">
    <text evidence="4">Oligomer of 24 subunits. There are two types of subunits: L (light) chain and H (heavy) chain. The major chain can be light or heavy, depending on the species and tissue type. The functional molecule forms a roughly spherical shell with a diameter of 12 nm and contains a central cavity into which the insoluble mineral iron core is deposited. Interacts with NCOA4.</text>
</comment>
<protein>
    <recommendedName>
        <fullName evidence="1">Ferritin light chain</fullName>
    </recommendedName>
</protein>
<dbReference type="PANTHER" id="PTHR11431">
    <property type="entry name" value="FERRITIN"/>
    <property type="match status" value="1"/>
</dbReference>
<dbReference type="Gene3D" id="1.20.1260.10">
    <property type="match status" value="1"/>
</dbReference>
<organism evidence="5 6">
    <name type="scientific">Diceros bicornis minor</name>
    <name type="common">South-central black rhinoceros</name>
    <dbReference type="NCBI Taxonomy" id="77932"/>
    <lineage>
        <taxon>Eukaryota</taxon>
        <taxon>Metazoa</taxon>
        <taxon>Chordata</taxon>
        <taxon>Craniata</taxon>
        <taxon>Vertebrata</taxon>
        <taxon>Euteleostomi</taxon>
        <taxon>Mammalia</taxon>
        <taxon>Eutheria</taxon>
        <taxon>Laurasiatheria</taxon>
        <taxon>Perissodactyla</taxon>
        <taxon>Rhinocerotidae</taxon>
        <taxon>Diceros</taxon>
    </lineage>
</organism>
<proteinExistence type="predicted"/>